<reference evidence="2 3" key="1">
    <citation type="submission" date="2024-09" db="EMBL/GenBank/DDBJ databases">
        <authorList>
            <person name="Sun Q."/>
            <person name="Mori K."/>
        </authorList>
    </citation>
    <scope>NUCLEOTIDE SEQUENCE [LARGE SCALE GENOMIC DNA]</scope>
    <source>
        <strain evidence="2 3">CICC 10874</strain>
    </source>
</reference>
<keyword evidence="3" id="KW-1185">Reference proteome</keyword>
<evidence type="ECO:0000313" key="2">
    <source>
        <dbReference type="EMBL" id="MFC0675522.1"/>
    </source>
</evidence>
<organism evidence="2 3">
    <name type="scientific">Brachybacterium hainanense</name>
    <dbReference type="NCBI Taxonomy" id="1541174"/>
    <lineage>
        <taxon>Bacteria</taxon>
        <taxon>Bacillati</taxon>
        <taxon>Actinomycetota</taxon>
        <taxon>Actinomycetes</taxon>
        <taxon>Micrococcales</taxon>
        <taxon>Dermabacteraceae</taxon>
        <taxon>Brachybacterium</taxon>
    </lineage>
</organism>
<dbReference type="Pfam" id="PF02464">
    <property type="entry name" value="CinA"/>
    <property type="match status" value="1"/>
</dbReference>
<proteinExistence type="predicted"/>
<sequence>MSGRPFPAEAARAVVEAAADRGLVLATAESLTGGAVVARLVDVPGASRCLAGGAACYSYEAKQRVLGVDAELLARDGAVTAQVAEQMARGALEVYGADLAVSTTGVAGPGPDARGVAAGTVHLGLACREADAGDVVRIRVRTAEHRFAGDRAAVRAQAVDAAIALLRDALGAEARPCA</sequence>
<feature type="domain" description="CinA C-terminal" evidence="1">
    <location>
        <begin position="10"/>
        <end position="169"/>
    </location>
</feature>
<dbReference type="Gene3D" id="3.90.950.20">
    <property type="entry name" value="CinA-like"/>
    <property type="match status" value="1"/>
</dbReference>
<dbReference type="InterPro" id="IPR036653">
    <property type="entry name" value="CinA-like_C"/>
</dbReference>
<dbReference type="Proteomes" id="UP001589793">
    <property type="component" value="Unassembled WGS sequence"/>
</dbReference>
<dbReference type="SUPFAM" id="SSF142433">
    <property type="entry name" value="CinA-like"/>
    <property type="match status" value="1"/>
</dbReference>
<dbReference type="InterPro" id="IPR008136">
    <property type="entry name" value="CinA_C"/>
</dbReference>
<gene>
    <name evidence="2" type="ORF">ACFFF6_16345</name>
</gene>
<evidence type="ECO:0000259" key="1">
    <source>
        <dbReference type="Pfam" id="PF02464"/>
    </source>
</evidence>
<name>A0ABV6RGL7_9MICO</name>
<dbReference type="NCBIfam" id="TIGR00199">
    <property type="entry name" value="PncC_domain"/>
    <property type="match status" value="1"/>
</dbReference>
<protein>
    <submittedName>
        <fullName evidence="2">CinA family protein</fullName>
    </submittedName>
</protein>
<comment type="caution">
    <text evidence="2">The sequence shown here is derived from an EMBL/GenBank/DDBJ whole genome shotgun (WGS) entry which is preliminary data.</text>
</comment>
<dbReference type="EMBL" id="JBHLSV010000025">
    <property type="protein sequence ID" value="MFC0675522.1"/>
    <property type="molecule type" value="Genomic_DNA"/>
</dbReference>
<accession>A0ABV6RGL7</accession>
<dbReference type="RefSeq" id="WP_376982552.1">
    <property type="nucleotide sequence ID" value="NZ_JBHLSV010000025.1"/>
</dbReference>
<evidence type="ECO:0000313" key="3">
    <source>
        <dbReference type="Proteomes" id="UP001589793"/>
    </source>
</evidence>